<sequence>MTNKASIDKALQEKWSAEVDIEIPFHDVDLLAIAWHGHYVRYFEIARCALFDKMDYNYKQMEASGFAWPVIDLHVRYVQPSEFQQIIRVKATLIECEYRLKVKYLVTDAATGKRLTKGHTVQVAVDMEKQEMCLASPKILFDKVGVPYAF</sequence>
<dbReference type="OrthoDB" id="9800856at2"/>
<evidence type="ECO:0000313" key="2">
    <source>
        <dbReference type="Proteomes" id="UP000441399"/>
    </source>
</evidence>
<dbReference type="InterPro" id="IPR029069">
    <property type="entry name" value="HotDog_dom_sf"/>
</dbReference>
<keyword evidence="2" id="KW-1185">Reference proteome</keyword>
<accession>A0A5S9PVP5</accession>
<gene>
    <name evidence="1" type="ORF">OPDIPICF_01348</name>
</gene>
<reference evidence="1 2" key="1">
    <citation type="submission" date="2019-11" db="EMBL/GenBank/DDBJ databases">
        <authorList>
            <person name="Holert J."/>
        </authorList>
    </citation>
    <scope>NUCLEOTIDE SEQUENCE [LARGE SCALE GENOMIC DNA]</scope>
    <source>
        <strain evidence="1">SB11_3</strain>
    </source>
</reference>
<evidence type="ECO:0008006" key="3">
    <source>
        <dbReference type="Google" id="ProtNLM"/>
    </source>
</evidence>
<evidence type="ECO:0000313" key="1">
    <source>
        <dbReference type="EMBL" id="CAA0108454.1"/>
    </source>
</evidence>
<dbReference type="CDD" id="cd00586">
    <property type="entry name" value="4HBT"/>
    <property type="match status" value="1"/>
</dbReference>
<proteinExistence type="predicted"/>
<dbReference type="EMBL" id="CACSIO010000012">
    <property type="protein sequence ID" value="CAA0108454.1"/>
    <property type="molecule type" value="Genomic_DNA"/>
</dbReference>
<organism evidence="1 2">
    <name type="scientific">BD1-7 clade bacterium</name>
    <dbReference type="NCBI Taxonomy" id="2029982"/>
    <lineage>
        <taxon>Bacteria</taxon>
        <taxon>Pseudomonadati</taxon>
        <taxon>Pseudomonadota</taxon>
        <taxon>Gammaproteobacteria</taxon>
        <taxon>Cellvibrionales</taxon>
        <taxon>Spongiibacteraceae</taxon>
        <taxon>BD1-7 clade</taxon>
    </lineage>
</organism>
<dbReference type="Proteomes" id="UP000441399">
    <property type="component" value="Unassembled WGS sequence"/>
</dbReference>
<dbReference type="SUPFAM" id="SSF54637">
    <property type="entry name" value="Thioesterase/thiol ester dehydrase-isomerase"/>
    <property type="match status" value="1"/>
</dbReference>
<protein>
    <recommendedName>
        <fullName evidence="3">Esterase</fullName>
    </recommendedName>
</protein>
<name>A0A5S9PVP5_9GAMM</name>
<dbReference type="Pfam" id="PF13279">
    <property type="entry name" value="4HBT_2"/>
    <property type="match status" value="1"/>
</dbReference>
<dbReference type="Gene3D" id="3.10.129.10">
    <property type="entry name" value="Hotdog Thioesterase"/>
    <property type="match status" value="1"/>
</dbReference>
<dbReference type="AlphaFoldDB" id="A0A5S9PVP5"/>